<name>A0A918XF38_9GAMM</name>
<dbReference type="CDD" id="cd14773">
    <property type="entry name" value="TrHb2_PhHbO-like_O"/>
    <property type="match status" value="1"/>
</dbReference>
<evidence type="ECO:0000256" key="3">
    <source>
        <dbReference type="ARBA" id="ARBA00022723"/>
    </source>
</evidence>
<dbReference type="GO" id="GO:0019825">
    <property type="term" value="F:oxygen binding"/>
    <property type="evidence" value="ECO:0007669"/>
    <property type="project" value="InterPro"/>
</dbReference>
<keyword evidence="3" id="KW-0479">Metal-binding</keyword>
<evidence type="ECO:0000256" key="2">
    <source>
        <dbReference type="ARBA" id="ARBA00022617"/>
    </source>
</evidence>
<dbReference type="Proteomes" id="UP000644693">
    <property type="component" value="Unassembled WGS sequence"/>
</dbReference>
<sequence>MTTPQTPYQILGDQGIADLCQAFYDAMDKLPEAAGIRAMHGEDLSPVTGKLTDYLVEWMGGPPRYSDVTGSVCMTDPHAGYHIGPAERDQWLLCMQEALSRIDASDELRQMLETPLFRIADAVRNREGASAAEGNPNIIAAN</sequence>
<organism evidence="6 7">
    <name type="scientific">Parahalioglobus pacificus</name>
    <dbReference type="NCBI Taxonomy" id="930806"/>
    <lineage>
        <taxon>Bacteria</taxon>
        <taxon>Pseudomonadati</taxon>
        <taxon>Pseudomonadota</taxon>
        <taxon>Gammaproteobacteria</taxon>
        <taxon>Cellvibrionales</taxon>
        <taxon>Halieaceae</taxon>
        <taxon>Parahalioglobus</taxon>
    </lineage>
</organism>
<dbReference type="GO" id="GO:0020037">
    <property type="term" value="F:heme binding"/>
    <property type="evidence" value="ECO:0007669"/>
    <property type="project" value="InterPro"/>
</dbReference>
<evidence type="ECO:0000256" key="4">
    <source>
        <dbReference type="ARBA" id="ARBA00023004"/>
    </source>
</evidence>
<dbReference type="InterPro" id="IPR012292">
    <property type="entry name" value="Globin/Proto"/>
</dbReference>
<protein>
    <submittedName>
        <fullName evidence="6">Globin</fullName>
    </submittedName>
</protein>
<keyword evidence="4" id="KW-0408">Iron</keyword>
<evidence type="ECO:0000313" key="6">
    <source>
        <dbReference type="EMBL" id="GHD28489.1"/>
    </source>
</evidence>
<comment type="caution">
    <text evidence="6">The sequence shown here is derived from an EMBL/GenBank/DDBJ whole genome shotgun (WGS) entry which is preliminary data.</text>
</comment>
<dbReference type="InterPro" id="IPR001486">
    <property type="entry name" value="Hemoglobin_trunc"/>
</dbReference>
<dbReference type="Gene3D" id="1.10.490.10">
    <property type="entry name" value="Globins"/>
    <property type="match status" value="1"/>
</dbReference>
<keyword evidence="2" id="KW-0349">Heme</keyword>
<evidence type="ECO:0000313" key="7">
    <source>
        <dbReference type="Proteomes" id="UP000644693"/>
    </source>
</evidence>
<accession>A0A918XF38</accession>
<dbReference type="PANTHER" id="PTHR47366">
    <property type="entry name" value="TWO-ON-TWO HEMOGLOBIN-3"/>
    <property type="match status" value="1"/>
</dbReference>
<keyword evidence="1" id="KW-0813">Transport</keyword>
<dbReference type="InterPro" id="IPR044203">
    <property type="entry name" value="GlbO/GLB3-like"/>
</dbReference>
<comment type="similarity">
    <text evidence="5">Belongs to the truncated hemoglobin family. Group II subfamily.</text>
</comment>
<dbReference type="InterPro" id="IPR009050">
    <property type="entry name" value="Globin-like_sf"/>
</dbReference>
<dbReference type="RefSeq" id="WP_189475328.1">
    <property type="nucleotide sequence ID" value="NZ_BMYM01000001.1"/>
</dbReference>
<dbReference type="SUPFAM" id="SSF46458">
    <property type="entry name" value="Globin-like"/>
    <property type="match status" value="1"/>
</dbReference>
<keyword evidence="7" id="KW-1185">Reference proteome</keyword>
<evidence type="ECO:0000256" key="1">
    <source>
        <dbReference type="ARBA" id="ARBA00022448"/>
    </source>
</evidence>
<gene>
    <name evidence="6" type="ORF">GCM10007053_07910</name>
</gene>
<dbReference type="AlphaFoldDB" id="A0A918XF38"/>
<proteinExistence type="inferred from homology"/>
<dbReference type="EMBL" id="BMYM01000001">
    <property type="protein sequence ID" value="GHD28489.1"/>
    <property type="molecule type" value="Genomic_DNA"/>
</dbReference>
<dbReference type="GO" id="GO:0005344">
    <property type="term" value="F:oxygen carrier activity"/>
    <property type="evidence" value="ECO:0007669"/>
    <property type="project" value="InterPro"/>
</dbReference>
<reference evidence="6" key="1">
    <citation type="journal article" date="2014" name="Int. J. Syst. Evol. Microbiol.">
        <title>Complete genome sequence of Corynebacterium casei LMG S-19264T (=DSM 44701T), isolated from a smear-ripened cheese.</title>
        <authorList>
            <consortium name="US DOE Joint Genome Institute (JGI-PGF)"/>
            <person name="Walter F."/>
            <person name="Albersmeier A."/>
            <person name="Kalinowski J."/>
            <person name="Ruckert C."/>
        </authorList>
    </citation>
    <scope>NUCLEOTIDE SEQUENCE</scope>
    <source>
        <strain evidence="6">KCTC 23430</strain>
    </source>
</reference>
<dbReference type="PANTHER" id="PTHR47366:SF1">
    <property type="entry name" value="TWO-ON-TWO HEMOGLOBIN-3"/>
    <property type="match status" value="1"/>
</dbReference>
<evidence type="ECO:0000256" key="5">
    <source>
        <dbReference type="ARBA" id="ARBA00034496"/>
    </source>
</evidence>
<dbReference type="Pfam" id="PF01152">
    <property type="entry name" value="Bac_globin"/>
    <property type="match status" value="1"/>
</dbReference>
<dbReference type="GO" id="GO:0046872">
    <property type="term" value="F:metal ion binding"/>
    <property type="evidence" value="ECO:0007669"/>
    <property type="project" value="UniProtKB-KW"/>
</dbReference>
<reference evidence="6" key="2">
    <citation type="submission" date="2020-09" db="EMBL/GenBank/DDBJ databases">
        <authorList>
            <person name="Sun Q."/>
            <person name="Kim S."/>
        </authorList>
    </citation>
    <scope>NUCLEOTIDE SEQUENCE</scope>
    <source>
        <strain evidence="6">KCTC 23430</strain>
    </source>
</reference>